<sequence length="233" mass="25849">MPGRRGLATRIWLDASHAGAAWRPTTGCLRPCMCAWPSLERVPMTMLSMTQRASLALLLLLLIGAVPLAAAELEEEIIHPSEVIFRNGQPYYDDGGDYIRLQTRQVDGEPVYFRTVRFDREQGYVDAQGESVARLQARPSDRDRGAGFVGAGYDERYVGDGGYRAVGGPLRLGASRNRPYGQIYYGNGLYGPDPYSSPHNRDARQRDIGPGYIGSCDLSGCHEVHQFGFYDLR</sequence>
<gene>
    <name evidence="2" type="ordered locus">XAC3853</name>
</gene>
<name>A0AAI8EU84_XANAC</name>
<organism evidence="2 3">
    <name type="scientific">Xanthomonas axonopodis pv. citri (strain 306)</name>
    <dbReference type="NCBI Taxonomy" id="190486"/>
    <lineage>
        <taxon>Bacteria</taxon>
        <taxon>Pseudomonadati</taxon>
        <taxon>Pseudomonadota</taxon>
        <taxon>Gammaproteobacteria</taxon>
        <taxon>Lysobacterales</taxon>
        <taxon>Lysobacteraceae</taxon>
        <taxon>Xanthomonas</taxon>
    </lineage>
</organism>
<reference evidence="2 3" key="1">
    <citation type="journal article" date="2002" name="Nature">
        <title>Comparison of the genomes of two Xanthomonas pathogens with differing host specificities.</title>
        <authorList>
            <person name="da Silva A.C."/>
            <person name="Ferro J.A."/>
            <person name="Reinach F.C."/>
            <person name="Farah C.S."/>
            <person name="Furlan L.R."/>
            <person name="Quaggio R.B."/>
            <person name="Monteiro-Vitorello C.B."/>
            <person name="Van Sluys M.A."/>
            <person name="Almeida N.F."/>
            <person name="Alves L.M."/>
            <person name="do Amaral A.M."/>
            <person name="Bertolini M.C."/>
            <person name="Camargo L.E."/>
            <person name="Camarotte G."/>
            <person name="Cannavan F."/>
            <person name="Cardozo J."/>
            <person name="Chambergo F."/>
            <person name="Ciapina L.P."/>
            <person name="Cicarelli R.M."/>
            <person name="Coutinho L.L."/>
            <person name="Cursino-Santos J.R."/>
            <person name="El-Dorry H."/>
            <person name="Faria J.B."/>
            <person name="Ferreira A.J."/>
            <person name="Ferreira R.C."/>
            <person name="Ferro M.I."/>
            <person name="Formighieri E.F."/>
            <person name="Franco M.C."/>
            <person name="Greggio C.C."/>
            <person name="Gruber A."/>
            <person name="Katsuyama A.M."/>
            <person name="Kishi L.T."/>
            <person name="Leite R.P."/>
            <person name="Lemos E.G."/>
            <person name="Lemos M.V."/>
            <person name="Locali E.C."/>
            <person name="Machado M.A."/>
            <person name="Madeira A.M."/>
            <person name="Martinez-Rossi N.M."/>
            <person name="Martins E.C."/>
            <person name="Meidanis J."/>
            <person name="Menck C.F."/>
            <person name="Miyaki C.Y."/>
            <person name="Moon D.H."/>
            <person name="Moreira L.M."/>
            <person name="Novo M.T."/>
            <person name="Okura V.K."/>
            <person name="Oliveira M.C."/>
            <person name="Oliveira V.R."/>
            <person name="Pereira H.A."/>
            <person name="Rossi A."/>
            <person name="Sena J.A."/>
            <person name="Silva C."/>
            <person name="de Souza R.F."/>
            <person name="Spinola L.A."/>
            <person name="Takita M.A."/>
            <person name="Tamura R.E."/>
            <person name="Teixeira E.C."/>
            <person name="Tezza R.I."/>
            <person name="Trindade dos Santos M."/>
            <person name="Truffi D."/>
            <person name="Tsai S.M."/>
            <person name="White F.F."/>
            <person name="Setubal J.C."/>
            <person name="Kitajima J.P."/>
        </authorList>
    </citation>
    <scope>NUCLEOTIDE SEQUENCE [LARGE SCALE GENOMIC DNA]</scope>
    <source>
        <strain evidence="2 3">306</strain>
    </source>
</reference>
<keyword evidence="1" id="KW-1133">Transmembrane helix</keyword>
<keyword evidence="1" id="KW-0812">Transmembrane</keyword>
<protein>
    <submittedName>
        <fullName evidence="2">Uncharacterized protein</fullName>
    </submittedName>
</protein>
<evidence type="ECO:0000313" key="2">
    <source>
        <dbReference type="EMBL" id="AAM38695.1"/>
    </source>
</evidence>
<evidence type="ECO:0000313" key="3">
    <source>
        <dbReference type="Proteomes" id="UP000000576"/>
    </source>
</evidence>
<accession>A0AAI8EU84</accession>
<dbReference type="Proteomes" id="UP000000576">
    <property type="component" value="Chromosome"/>
</dbReference>
<proteinExistence type="predicted"/>
<dbReference type="AlphaFoldDB" id="A0AAI8EU84"/>
<evidence type="ECO:0000256" key="1">
    <source>
        <dbReference type="SAM" id="Phobius"/>
    </source>
</evidence>
<keyword evidence="1" id="KW-0472">Membrane</keyword>
<dbReference type="EMBL" id="AE008923">
    <property type="protein sequence ID" value="AAM38695.1"/>
    <property type="molecule type" value="Genomic_DNA"/>
</dbReference>
<dbReference type="KEGG" id="xac:XAC3853"/>
<feature type="transmembrane region" description="Helical" evidence="1">
    <location>
        <begin position="53"/>
        <end position="71"/>
    </location>
</feature>